<dbReference type="PANTHER" id="PTHR24139">
    <property type="entry name" value="CALCIUM-INDEPENDENT PHOSPHOLIPASE A2"/>
    <property type="match status" value="1"/>
</dbReference>
<keyword evidence="2" id="KW-0677">Repeat</keyword>
<dbReference type="GO" id="GO:0052816">
    <property type="term" value="F:long-chain fatty acyl-CoA hydrolase activity"/>
    <property type="evidence" value="ECO:0007669"/>
    <property type="project" value="TreeGrafter"/>
</dbReference>
<sequence length="798" mass="87281">MAFLGNLLKTFLGTEGPSGNAVTEVHISQFTRIPVQCREDCLVLYGPTSSKNYELLLHQPVQNSRSKAYSLFRLSDVDDAHIRFVSLKEIIPPLVQHRPWDLTNTQALQTICDLVRQHPTWTVAHIAAQLGITQLFSHPSVARFADTADIDMKETPLHLAVKNGHIDVISYLLERNVSVDAVDIKGNSVYHIAAISNEAIIKLVTKRECCLLNQPNEAGKTPLHLACEGDRPECVKALLCAGADVNVAATPDSTLPIHTAMAANSSLCAKEIIAMYPNQLNVTDMKHGGTPLHWATSREIITAMADLGCIINAKNFHGHTALHKMVENKRLDCVLTLLSRGADVNVSDNEGITPLHKAKSSSVLQALLVFGADPSIENNQGSTARHIIASNTYPEKNTMLFILHAIGAGRCHKRLANCTDGCSPTGSFDGVPMDLNIVSRGRTSYDEFLDSAMLGKTIRDMNIGFGGVSNKGGRILCLDGGGIKGLILIQLLSALEEVSGRPIHHLFDWIGGTSTGGILALALAMGKEVRYTQGLYFRMKDLVFIGNRPYSEKPLEDILRKELGENTVMSDIKGPKVVVTGVLADRSPADLHLFRNYTSGEELIMGQGDGAFKPTPKHDQQLVWQAARASGAAPSYFRSYSRFIDGGLISNNPTMDLLTEIAEYNTTLCALGRSQEVVKPSVVVSLGTGRPPVTTVSAIDCFRPESMWSTVQMAFGLSNVAKMLVDQATMADNRTVDRARAWCGTCNIPYLRLSPQLSLDVQLDERRDEILVNALWEAMVYVRSKREQIQQIVSLLEQ</sequence>
<dbReference type="Pfam" id="PF01734">
    <property type="entry name" value="Patatin"/>
    <property type="match status" value="1"/>
</dbReference>
<protein>
    <recommendedName>
        <fullName evidence="1">phospholipase A2</fullName>
        <ecNumber evidence="1">3.1.1.4</ecNumber>
    </recommendedName>
</protein>
<dbReference type="SMART" id="SM00248">
    <property type="entry name" value="ANK"/>
    <property type="match status" value="6"/>
</dbReference>
<dbReference type="PANTHER" id="PTHR24139:SF34">
    <property type="entry name" value="85_88 KDA CALCIUM-INDEPENDENT PHOSPHOLIPASE A2"/>
    <property type="match status" value="1"/>
</dbReference>
<feature type="repeat" description="ANK" evidence="7">
    <location>
        <begin position="317"/>
        <end position="349"/>
    </location>
</feature>
<dbReference type="Proteomes" id="UP001292094">
    <property type="component" value="Unassembled WGS sequence"/>
</dbReference>
<feature type="short sequence motif" description="GXGXXG" evidence="8">
    <location>
        <begin position="480"/>
        <end position="485"/>
    </location>
</feature>
<comment type="catalytic activity">
    <reaction evidence="6">
        <text>a 1,2-diacyl-sn-glycero-3-phosphocholine + H2O = a 1-acyl-sn-glycero-3-phosphocholine + a fatty acid + H(+)</text>
        <dbReference type="Rhea" id="RHEA:15801"/>
        <dbReference type="ChEBI" id="CHEBI:15377"/>
        <dbReference type="ChEBI" id="CHEBI:15378"/>
        <dbReference type="ChEBI" id="CHEBI:28868"/>
        <dbReference type="ChEBI" id="CHEBI:57643"/>
        <dbReference type="ChEBI" id="CHEBI:58168"/>
        <dbReference type="EC" id="3.1.1.4"/>
    </reaction>
    <physiologicalReaction direction="left-to-right" evidence="6">
        <dbReference type="Rhea" id="RHEA:15802"/>
    </physiologicalReaction>
</comment>
<evidence type="ECO:0000256" key="7">
    <source>
        <dbReference type="PROSITE-ProRule" id="PRU00023"/>
    </source>
</evidence>
<dbReference type="EMBL" id="JAWZYT010000820">
    <property type="protein sequence ID" value="KAK4318561.1"/>
    <property type="molecule type" value="Genomic_DNA"/>
</dbReference>
<evidence type="ECO:0000256" key="2">
    <source>
        <dbReference type="ARBA" id="ARBA00022737"/>
    </source>
</evidence>
<evidence type="ECO:0000313" key="11">
    <source>
        <dbReference type="Proteomes" id="UP001292094"/>
    </source>
</evidence>
<dbReference type="Pfam" id="PF12796">
    <property type="entry name" value="Ank_2"/>
    <property type="match status" value="2"/>
</dbReference>
<feature type="repeat" description="ANK" evidence="7">
    <location>
        <begin position="152"/>
        <end position="184"/>
    </location>
</feature>
<evidence type="ECO:0000313" key="10">
    <source>
        <dbReference type="EMBL" id="KAK4318561.1"/>
    </source>
</evidence>
<evidence type="ECO:0000256" key="6">
    <source>
        <dbReference type="ARBA" id="ARBA00023422"/>
    </source>
</evidence>
<dbReference type="PRINTS" id="PR01415">
    <property type="entry name" value="ANKYRIN"/>
</dbReference>
<feature type="domain" description="PNPLA" evidence="9">
    <location>
        <begin position="476"/>
        <end position="658"/>
    </location>
</feature>
<evidence type="ECO:0000256" key="4">
    <source>
        <dbReference type="ARBA" id="ARBA00023043"/>
    </source>
</evidence>
<accession>A0AAE1UFJ6</accession>
<dbReference type="CDD" id="cd07212">
    <property type="entry name" value="Pat_PNPLA9"/>
    <property type="match status" value="1"/>
</dbReference>
<feature type="short sequence motif" description="GXSXG" evidence="8">
    <location>
        <begin position="512"/>
        <end position="516"/>
    </location>
</feature>
<feature type="short sequence motif" description="DGA/G" evidence="8">
    <location>
        <begin position="645"/>
        <end position="647"/>
    </location>
</feature>
<dbReference type="InterPro" id="IPR047148">
    <property type="entry name" value="PLPL9"/>
</dbReference>
<dbReference type="Gene3D" id="3.40.1090.10">
    <property type="entry name" value="Cytosolic phospholipase A2 catalytic domain"/>
    <property type="match status" value="1"/>
</dbReference>
<dbReference type="GO" id="GO:0005739">
    <property type="term" value="C:mitochondrion"/>
    <property type="evidence" value="ECO:0007669"/>
    <property type="project" value="TreeGrafter"/>
</dbReference>
<keyword evidence="3 8" id="KW-0378">Hydrolase</keyword>
<dbReference type="EC" id="3.1.1.4" evidence="1"/>
<reference evidence="10" key="1">
    <citation type="submission" date="2023-11" db="EMBL/GenBank/DDBJ databases">
        <title>Genome assemblies of two species of porcelain crab, Petrolisthes cinctipes and Petrolisthes manimaculis (Anomura: Porcellanidae).</title>
        <authorList>
            <person name="Angst P."/>
        </authorList>
    </citation>
    <scope>NUCLEOTIDE SEQUENCE</scope>
    <source>
        <strain evidence="10">PB745_02</strain>
        <tissue evidence="10">Gill</tissue>
    </source>
</reference>
<dbReference type="PROSITE" id="PS51635">
    <property type="entry name" value="PNPLA"/>
    <property type="match status" value="1"/>
</dbReference>
<dbReference type="InterPro" id="IPR002641">
    <property type="entry name" value="PNPLA_dom"/>
</dbReference>
<dbReference type="PROSITE" id="PS50088">
    <property type="entry name" value="ANK_REPEAT"/>
    <property type="match status" value="3"/>
</dbReference>
<organism evidence="10 11">
    <name type="scientific">Petrolisthes manimaculis</name>
    <dbReference type="NCBI Taxonomy" id="1843537"/>
    <lineage>
        <taxon>Eukaryota</taxon>
        <taxon>Metazoa</taxon>
        <taxon>Ecdysozoa</taxon>
        <taxon>Arthropoda</taxon>
        <taxon>Crustacea</taxon>
        <taxon>Multicrustacea</taxon>
        <taxon>Malacostraca</taxon>
        <taxon>Eumalacostraca</taxon>
        <taxon>Eucarida</taxon>
        <taxon>Decapoda</taxon>
        <taxon>Pleocyemata</taxon>
        <taxon>Anomura</taxon>
        <taxon>Galatheoidea</taxon>
        <taxon>Porcellanidae</taxon>
        <taxon>Petrolisthes</taxon>
    </lineage>
</organism>
<keyword evidence="8" id="KW-0442">Lipid degradation</keyword>
<gene>
    <name evidence="10" type="ORF">Pmani_010436</name>
</gene>
<keyword evidence="5 8" id="KW-0443">Lipid metabolism</keyword>
<dbReference type="Gene3D" id="1.25.40.20">
    <property type="entry name" value="Ankyrin repeat-containing domain"/>
    <property type="match status" value="2"/>
</dbReference>
<keyword evidence="11" id="KW-1185">Reference proteome</keyword>
<evidence type="ECO:0000256" key="5">
    <source>
        <dbReference type="ARBA" id="ARBA00023098"/>
    </source>
</evidence>
<evidence type="ECO:0000259" key="9">
    <source>
        <dbReference type="PROSITE" id="PS51635"/>
    </source>
</evidence>
<evidence type="ECO:0000256" key="1">
    <source>
        <dbReference type="ARBA" id="ARBA00013278"/>
    </source>
</evidence>
<dbReference type="SUPFAM" id="SSF52151">
    <property type="entry name" value="FabD/lysophospholipase-like"/>
    <property type="match status" value="1"/>
</dbReference>
<evidence type="ECO:0000256" key="8">
    <source>
        <dbReference type="PROSITE-ProRule" id="PRU01161"/>
    </source>
</evidence>
<feature type="active site" description="Proton acceptor" evidence="8">
    <location>
        <position position="645"/>
    </location>
</feature>
<evidence type="ECO:0000256" key="3">
    <source>
        <dbReference type="ARBA" id="ARBA00022801"/>
    </source>
</evidence>
<comment type="caution">
    <text evidence="10">The sequence shown here is derived from an EMBL/GenBank/DDBJ whole genome shotgun (WGS) entry which is preliminary data.</text>
</comment>
<keyword evidence="4 7" id="KW-0040">ANK repeat</keyword>
<dbReference type="GO" id="GO:2000304">
    <property type="term" value="P:positive regulation of ceramide biosynthetic process"/>
    <property type="evidence" value="ECO:0007669"/>
    <property type="project" value="TreeGrafter"/>
</dbReference>
<dbReference type="GO" id="GO:0047499">
    <property type="term" value="F:calcium-independent phospholipase A2 activity"/>
    <property type="evidence" value="ECO:0007669"/>
    <property type="project" value="InterPro"/>
</dbReference>
<proteinExistence type="predicted"/>
<dbReference type="InterPro" id="IPR036770">
    <property type="entry name" value="Ankyrin_rpt-contain_sf"/>
</dbReference>
<name>A0AAE1UFJ6_9EUCA</name>
<feature type="active site" description="Nucleophile" evidence="8">
    <location>
        <position position="514"/>
    </location>
</feature>
<dbReference type="AlphaFoldDB" id="A0AAE1UFJ6"/>
<dbReference type="SUPFAM" id="SSF48403">
    <property type="entry name" value="Ankyrin repeat"/>
    <property type="match status" value="1"/>
</dbReference>
<dbReference type="InterPro" id="IPR016035">
    <property type="entry name" value="Acyl_Trfase/lysoPLipase"/>
</dbReference>
<feature type="repeat" description="ANK" evidence="7">
    <location>
        <begin position="218"/>
        <end position="250"/>
    </location>
</feature>
<dbReference type="PROSITE" id="PS50297">
    <property type="entry name" value="ANK_REP_REGION"/>
    <property type="match status" value="3"/>
</dbReference>
<dbReference type="InterPro" id="IPR002110">
    <property type="entry name" value="Ankyrin_rpt"/>
</dbReference>
<dbReference type="GO" id="GO:0016042">
    <property type="term" value="P:lipid catabolic process"/>
    <property type="evidence" value="ECO:0007669"/>
    <property type="project" value="UniProtKB-UniRule"/>
</dbReference>